<comment type="caution">
    <text evidence="6">The sequence shown here is derived from an EMBL/GenBank/DDBJ whole genome shotgun (WGS) entry which is preliminary data.</text>
</comment>
<keyword evidence="1 3" id="KW-0479">Metal-binding</keyword>
<dbReference type="InterPro" id="IPR032675">
    <property type="entry name" value="LRR_dom_sf"/>
</dbReference>
<organism evidence="6 7">
    <name type="scientific">Algoriphagus boseongensis</name>
    <dbReference type="NCBI Taxonomy" id="1442587"/>
    <lineage>
        <taxon>Bacteria</taxon>
        <taxon>Pseudomonadati</taxon>
        <taxon>Bacteroidota</taxon>
        <taxon>Cytophagia</taxon>
        <taxon>Cytophagales</taxon>
        <taxon>Cyclobacteriaceae</taxon>
        <taxon>Algoriphagus</taxon>
    </lineage>
</organism>
<evidence type="ECO:0000256" key="1">
    <source>
        <dbReference type="ARBA" id="ARBA00022723"/>
    </source>
</evidence>
<protein>
    <submittedName>
        <fullName evidence="6">Putative membrane protein</fullName>
    </submittedName>
</protein>
<gene>
    <name evidence="6" type="ORF">DFQ04_0487</name>
</gene>
<dbReference type="Gene3D" id="3.80.10.10">
    <property type="entry name" value="Ribonuclease Inhibitor"/>
    <property type="match status" value="1"/>
</dbReference>
<feature type="transmembrane region" description="Helical" evidence="4">
    <location>
        <begin position="47"/>
        <end position="65"/>
    </location>
</feature>
<feature type="transmembrane region" description="Helical" evidence="4">
    <location>
        <begin position="107"/>
        <end position="126"/>
    </location>
</feature>
<dbReference type="RefSeq" id="WP_133552307.1">
    <property type="nucleotide sequence ID" value="NZ_SNYF01000005.1"/>
</dbReference>
<evidence type="ECO:0000256" key="2">
    <source>
        <dbReference type="ARBA" id="ARBA00023004"/>
    </source>
</evidence>
<feature type="transmembrane region" description="Helical" evidence="4">
    <location>
        <begin position="77"/>
        <end position="95"/>
    </location>
</feature>
<dbReference type="SUPFAM" id="SSF52047">
    <property type="entry name" value="RNI-like"/>
    <property type="match status" value="1"/>
</dbReference>
<dbReference type="InterPro" id="IPR059177">
    <property type="entry name" value="GH29D-like_dom"/>
</dbReference>
<keyword evidence="7" id="KW-1185">Reference proteome</keyword>
<evidence type="ECO:0000256" key="3">
    <source>
        <dbReference type="PROSITE-ProRule" id="PRU00433"/>
    </source>
</evidence>
<dbReference type="GO" id="GO:0020037">
    <property type="term" value="F:heme binding"/>
    <property type="evidence" value="ECO:0007669"/>
    <property type="project" value="InterPro"/>
</dbReference>
<keyword evidence="4" id="KW-0812">Transmembrane</keyword>
<dbReference type="Pfam" id="PF07635">
    <property type="entry name" value="PSCyt1"/>
    <property type="match status" value="1"/>
</dbReference>
<evidence type="ECO:0000313" key="7">
    <source>
        <dbReference type="Proteomes" id="UP000294535"/>
    </source>
</evidence>
<reference evidence="6 7" key="1">
    <citation type="submission" date="2019-03" db="EMBL/GenBank/DDBJ databases">
        <title>Genomic Encyclopedia of Type Strains, Phase III (KMG-III): the genomes of soil and plant-associated and newly described type strains.</title>
        <authorList>
            <person name="Whitman W."/>
        </authorList>
    </citation>
    <scope>NUCLEOTIDE SEQUENCE [LARGE SCALE GENOMIC DNA]</scope>
    <source>
        <strain evidence="6 7">CECT 8446</strain>
    </source>
</reference>
<proteinExistence type="predicted"/>
<feature type="transmembrane region" description="Helical" evidence="4">
    <location>
        <begin position="133"/>
        <end position="152"/>
    </location>
</feature>
<evidence type="ECO:0000313" key="6">
    <source>
        <dbReference type="EMBL" id="TDQ18682.1"/>
    </source>
</evidence>
<keyword evidence="3" id="KW-0349">Heme</keyword>
<dbReference type="InterPro" id="IPR009056">
    <property type="entry name" value="Cyt_c-like_dom"/>
</dbReference>
<name>A0A4R6T9V1_9BACT</name>
<keyword evidence="4" id="KW-1133">Transmembrane helix</keyword>
<dbReference type="Pfam" id="PF13290">
    <property type="entry name" value="CHB_HEX_C_1"/>
    <property type="match status" value="1"/>
</dbReference>
<evidence type="ECO:0000259" key="5">
    <source>
        <dbReference type="PROSITE" id="PS51007"/>
    </source>
</evidence>
<dbReference type="AlphaFoldDB" id="A0A4R6T9V1"/>
<keyword evidence="4" id="KW-0472">Membrane</keyword>
<dbReference type="GO" id="GO:0009055">
    <property type="term" value="F:electron transfer activity"/>
    <property type="evidence" value="ECO:0007669"/>
    <property type="project" value="InterPro"/>
</dbReference>
<dbReference type="GO" id="GO:0046872">
    <property type="term" value="F:metal ion binding"/>
    <property type="evidence" value="ECO:0007669"/>
    <property type="project" value="UniProtKB-KW"/>
</dbReference>
<dbReference type="PANTHER" id="PTHR35889:SF3">
    <property type="entry name" value="F-BOX DOMAIN-CONTAINING PROTEIN"/>
    <property type="match status" value="1"/>
</dbReference>
<dbReference type="EMBL" id="SNYF01000005">
    <property type="protein sequence ID" value="TDQ18682.1"/>
    <property type="molecule type" value="Genomic_DNA"/>
</dbReference>
<keyword evidence="2 3" id="KW-0408">Iron</keyword>
<accession>A0A4R6T9V1</accession>
<dbReference type="OrthoDB" id="713772at2"/>
<dbReference type="Proteomes" id="UP000294535">
    <property type="component" value="Unassembled WGS sequence"/>
</dbReference>
<feature type="domain" description="Cytochrome c" evidence="5">
    <location>
        <begin position="176"/>
        <end position="272"/>
    </location>
</feature>
<dbReference type="InterPro" id="IPR011429">
    <property type="entry name" value="Cyt_c_Planctomycete-type"/>
</dbReference>
<evidence type="ECO:0000256" key="4">
    <source>
        <dbReference type="SAM" id="Phobius"/>
    </source>
</evidence>
<dbReference type="PANTHER" id="PTHR35889">
    <property type="entry name" value="CYCLOINULO-OLIGOSACCHARIDE FRUCTANOTRANSFERASE-RELATED"/>
    <property type="match status" value="1"/>
</dbReference>
<feature type="transmembrane region" description="Helical" evidence="4">
    <location>
        <begin position="7"/>
        <end position="27"/>
    </location>
</feature>
<sequence>MDSKSRIFFWLENLLFFWIGLIVILLIGGKSLSIPTWIQVIGRTHPLILHFPIVLLLLAIAIVWIPNSDWGKTGKPILVLGANLAGFTVVAGLILATEDYEGTSFSWHKWLGIATFFLSTGIYFLLKKQTQSLKIGSTVLAVVLVLTGHFGANLTHGDNFLFEPVLSKEAQLVAFGDAEVFRDLVQPIMEAKCISCHKEGKMKGELRLDKIEGIKKGGETGPFFLAGDTENSLFLQKIHLPLEDEDHMPPKNKAQLTDEEIEILRLWVASGGSFDQKVADLNQDEPLFQLASNRFTSEKTYSFSPASEDDIEELNNFFRKVKPIYPGSPALEAAYFGASTFDPNSLSELKSVKKQIVRLNLNRMPLQEVDLGFLQDFTHLEELQLNFTGISSSQLKSIENINSLQSLAISGNSLGSESLESLKKLSSLRKLFFWESNLTEDEQKSLQDALPNTKIDFGFDGKGIILQLNPPKIETEKIMFDDSVEVILSHPIQSVQIRYSLDESEPDSISSLIYSKPVFIKGTSTIRAKAFANDWIRSEETKTTVFRKGIQPKSFMLAIEPNPKYKGIGAETLFDGVKGKANHTSGEWLGFTDSALEVEISLKEGQHPKSIQASLLLNEGAYIFPPESAELWVAENSKWKKIEVPKPKESLKAEGARYGFLNFLLPEEDFDQIKIKLKPISKLPKWHPGAGAKGWVFVDELFIY</sequence>
<dbReference type="PROSITE" id="PS51007">
    <property type="entry name" value="CYTC"/>
    <property type="match status" value="1"/>
</dbReference>